<dbReference type="EMBL" id="SWMU01000004">
    <property type="protein sequence ID" value="TKS55620.1"/>
    <property type="molecule type" value="Genomic_DNA"/>
</dbReference>
<dbReference type="RefSeq" id="WP_138932450.1">
    <property type="nucleotide sequence ID" value="NZ_SWMU01000004.1"/>
</dbReference>
<dbReference type="OrthoDB" id="1466769at2"/>
<dbReference type="InterPro" id="IPR015003">
    <property type="entry name" value="DUF1853"/>
</dbReference>
<dbReference type="AlphaFoldDB" id="A0A4U5TNN9"/>
<protein>
    <submittedName>
        <fullName evidence="1">DUF1853 family protein</fullName>
    </submittedName>
</protein>
<organism evidence="1 2">
    <name type="scientific">Mesohalobacter halotolerans</name>
    <dbReference type="NCBI Taxonomy" id="1883405"/>
    <lineage>
        <taxon>Bacteria</taxon>
        <taxon>Pseudomonadati</taxon>
        <taxon>Bacteroidota</taxon>
        <taxon>Flavobacteriia</taxon>
        <taxon>Flavobacteriales</taxon>
        <taxon>Flavobacteriaceae</taxon>
        <taxon>Mesohalobacter</taxon>
    </lineage>
</organism>
<dbReference type="Proteomes" id="UP000306552">
    <property type="component" value="Unassembled WGS sequence"/>
</dbReference>
<evidence type="ECO:0000313" key="1">
    <source>
        <dbReference type="EMBL" id="TKS55620.1"/>
    </source>
</evidence>
<comment type="caution">
    <text evidence="1">The sequence shown here is derived from an EMBL/GenBank/DDBJ whole genome shotgun (WGS) entry which is preliminary data.</text>
</comment>
<keyword evidence="2" id="KW-1185">Reference proteome</keyword>
<dbReference type="Pfam" id="PF08907">
    <property type="entry name" value="DUF1853"/>
    <property type="match status" value="1"/>
</dbReference>
<accession>A0A4U5TNN9</accession>
<name>A0A4U5TNN9_9FLAO</name>
<evidence type="ECO:0000313" key="2">
    <source>
        <dbReference type="Proteomes" id="UP000306552"/>
    </source>
</evidence>
<gene>
    <name evidence="1" type="ORF">FCN74_09925</name>
</gene>
<reference evidence="1 2" key="1">
    <citation type="submission" date="2019-04" db="EMBL/GenBank/DDBJ databases">
        <title>Psychroflexus halotolerans sp. nov., isolated from a marine solar saltern.</title>
        <authorList>
            <person name="Feng X."/>
        </authorList>
    </citation>
    <scope>NUCLEOTIDE SEQUENCE [LARGE SCALE GENOMIC DNA]</scope>
    <source>
        <strain evidence="1 2">WDS2C27</strain>
    </source>
</reference>
<sequence length="278" mass="33544">MTKDRSVNNQFTGFLKIPNLFSKTKVFSVESFETSNYANCDVGHLDFKQLQKHKYLGKRAEFFMKSYLEQINNFHSIHHSLQVRDDKITLGELDFLFFDCNREKWIHLELICKFYVYRGNQNHTDIESWIGPNLKDRLDYKVHKLKTHQLKICKSLQAKRLIESLNIDAEQIETNICYKAKLYLPLEDEGLQLNHTNADCIQGKFYNFETFKAFKHSEMLFYIPQKREWVGQPEAHYRWYDFNKAEQLLKPKIHQKRSQMLWRKTKTGDYFEDFVVWW</sequence>
<proteinExistence type="predicted"/>